<sequence>MTAQAELVERVRALLAGEEPVREVAMFGTRSFLVRDKLLAGALKDGGLLVRVAADRHEELLSRPGAAQAVMGPGRDMGPGWVEVAATALSGDGLAAWLDVALEHNRAATGPPGR</sequence>
<dbReference type="Proteomes" id="UP000661894">
    <property type="component" value="Unassembled WGS sequence"/>
</dbReference>
<comment type="caution">
    <text evidence="2">The sequence shown here is derived from an EMBL/GenBank/DDBJ whole genome shotgun (WGS) entry which is preliminary data.</text>
</comment>
<organism evidence="2 3">
    <name type="scientific">Oceanitalea stevensii</name>
    <dbReference type="NCBI Taxonomy" id="2763072"/>
    <lineage>
        <taxon>Bacteria</taxon>
        <taxon>Bacillati</taxon>
        <taxon>Actinomycetota</taxon>
        <taxon>Actinomycetes</taxon>
        <taxon>Micrococcales</taxon>
        <taxon>Bogoriellaceae</taxon>
        <taxon>Georgenia</taxon>
    </lineage>
</organism>
<dbReference type="RefSeq" id="WP_251840693.1">
    <property type="nucleotide sequence ID" value="NZ_JACSPO010000013.1"/>
</dbReference>
<dbReference type="Pfam" id="PF04993">
    <property type="entry name" value="TfoX_N"/>
    <property type="match status" value="1"/>
</dbReference>
<dbReference type="InterPro" id="IPR007076">
    <property type="entry name" value="TfoX_N"/>
</dbReference>
<keyword evidence="3" id="KW-1185">Reference proteome</keyword>
<dbReference type="Gene3D" id="3.30.1460.30">
    <property type="entry name" value="YgaC/TfoX-N like chaperone"/>
    <property type="match status" value="1"/>
</dbReference>
<reference evidence="2 3" key="1">
    <citation type="submission" date="2020-08" db="EMBL/GenBank/DDBJ databases">
        <title>A Genomic Blueprint of the Chicken Gut Microbiome.</title>
        <authorList>
            <person name="Gilroy R."/>
            <person name="Ravi A."/>
            <person name="Getino M."/>
            <person name="Pursley I."/>
            <person name="Horton D.L."/>
            <person name="Alikhan N.-F."/>
            <person name="Baker D."/>
            <person name="Gharbi K."/>
            <person name="Hall N."/>
            <person name="Watson M."/>
            <person name="Adriaenssens E.M."/>
            <person name="Foster-Nyarko E."/>
            <person name="Jarju S."/>
            <person name="Secka A."/>
            <person name="Antonio M."/>
            <person name="Oren A."/>
            <person name="Chaudhuri R."/>
            <person name="La Ragione R.M."/>
            <person name="Hildebrand F."/>
            <person name="Pallen M.J."/>
        </authorList>
    </citation>
    <scope>NUCLEOTIDE SEQUENCE [LARGE SCALE GENOMIC DNA]</scope>
    <source>
        <strain evidence="2 3">Sa1BUA1</strain>
    </source>
</reference>
<gene>
    <name evidence="2" type="ORF">H9624_14825</name>
</gene>
<dbReference type="EMBL" id="JACSPO010000013">
    <property type="protein sequence ID" value="MBD8063594.1"/>
    <property type="molecule type" value="Genomic_DNA"/>
</dbReference>
<accession>A0ABR8Z5S0</accession>
<proteinExistence type="predicted"/>
<feature type="domain" description="TfoX N-terminal" evidence="1">
    <location>
        <begin position="14"/>
        <end position="104"/>
    </location>
</feature>
<evidence type="ECO:0000313" key="3">
    <source>
        <dbReference type="Proteomes" id="UP000661894"/>
    </source>
</evidence>
<name>A0ABR8Z5S0_9MICO</name>
<protein>
    <submittedName>
        <fullName evidence="2">TfoX/Sxy family protein</fullName>
    </submittedName>
</protein>
<dbReference type="SUPFAM" id="SSF159894">
    <property type="entry name" value="YgaC/TfoX-N like"/>
    <property type="match status" value="1"/>
</dbReference>
<evidence type="ECO:0000259" key="1">
    <source>
        <dbReference type="Pfam" id="PF04993"/>
    </source>
</evidence>
<evidence type="ECO:0000313" key="2">
    <source>
        <dbReference type="EMBL" id="MBD8063594.1"/>
    </source>
</evidence>